<dbReference type="EMBL" id="JANAWD010000202">
    <property type="protein sequence ID" value="KAJ3484085.1"/>
    <property type="molecule type" value="Genomic_DNA"/>
</dbReference>
<dbReference type="Gene3D" id="2.60.120.620">
    <property type="entry name" value="q2cbj1_9rhob like domain"/>
    <property type="match status" value="1"/>
</dbReference>
<reference evidence="3" key="1">
    <citation type="submission" date="2022-07" db="EMBL/GenBank/DDBJ databases">
        <title>Genome Sequence of Physisporinus lineatus.</title>
        <authorList>
            <person name="Buettner E."/>
        </authorList>
    </citation>
    <scope>NUCLEOTIDE SEQUENCE</scope>
    <source>
        <strain evidence="3">VT162</strain>
    </source>
</reference>
<evidence type="ECO:0000313" key="3">
    <source>
        <dbReference type="EMBL" id="KAJ3484085.1"/>
    </source>
</evidence>
<proteinExistence type="predicted"/>
<comment type="caution">
    <text evidence="3">The sequence shown here is derived from an EMBL/GenBank/DDBJ whole genome shotgun (WGS) entry which is preliminary data.</text>
</comment>
<feature type="region of interest" description="Disordered" evidence="1">
    <location>
        <begin position="1082"/>
        <end position="1122"/>
    </location>
</feature>
<feature type="region of interest" description="Disordered" evidence="1">
    <location>
        <begin position="656"/>
        <end position="681"/>
    </location>
</feature>
<name>A0AAD5V257_9APHY</name>
<sequence>MVQQKKPLSKDIRPEFEKALSTKLDFPGAFSFNKIHLDAPNPSLKIQGLGTIGIPLSTHDAEAIKSKAQQAPFGMGEKTVIDTNVRDTWEIDANVITFGNPRWGPFMQTSVEEACKVLGVNYHASLPRCDPYKLLLYETGSHFLPHVDTEKVDGMFATVIVVFPSEFTGGEAHLSHNGIDVTYDCSQESLNATTVMAWYTDVMHEIRPIKSGYRLAMSFNLIHTTNSLRPAISTNSEFTEEVKRVLLSWKDMKGDRVPKKIVYLLDHRYSRANLRGSALKGVDDVKVSLLQQICRDVGFSLGMATVVCRLAGSADDDGGGCYGKRHGRYSTCDTDSDDEDSDDLGFLEINETEMTIKDFVNLDGTTISATLGINEAIETIPVNLAEDVQSGEHDEQEYEGYMGNGAGSLERWYRRTVLVIWPNKNICDLLYPNKSVEYMCEKLEEADGRSESSMQLAEHVFSRIAESPDEAFMIVCLTALCWKDIALWRRTVETYLWHNMVCLLDTHDLEGAIDVFGFPEVGECLEKAFTTSPNNRGILELIIVLEEIMDENPELEEECGKEVISSWVHKQRDTTLRNLRKIDKDDVAIVVHSAISHGGSVFLKECVAPQLLALADSGTLVKLAFEINKSMLEDISPDTGLISKLVIASVTEFNFSQAKPPQKPSGMAHQSKTQTTESPDPNLETLKILTEACCSLGCAETLTLVLDKATLTKGLSSADASNRARTVMLPFLDYIGLRSRELPGMFPEQSVKALAEVAIPLILHQPNELNEALTQSTMNALKMMDSGVEFIQTRVVPKILSPNVSPDAQLVVAEELMKLGTLLPEGTKTESFTVKVQPTIISLASKVAQGVRLSTLNMTSVLSRVSRLGAIKECQEITQRLSSTARQATAAQLQETFIPQLSSLRELALSNSDLESGTNTLIRTIVQRWVGAVLGRKPFRDRSELVLFKSWHCTCTPCQRAKDFLRDASADTQSLRMDCESVQARKHLEGLLTSCASKAVTFTTSWIMPQNIFIDLGENMKRLVRWERDQSSGIKMLRDIATEEDQLQRVLDDYYNAVLQALGIQRITVGAPSGSDQVTVAANSAHARPSGTMTQTETNRMGEPPAKKRKRFPNPADIIDLT</sequence>
<organism evidence="3 4">
    <name type="scientific">Meripilus lineatus</name>
    <dbReference type="NCBI Taxonomy" id="2056292"/>
    <lineage>
        <taxon>Eukaryota</taxon>
        <taxon>Fungi</taxon>
        <taxon>Dikarya</taxon>
        <taxon>Basidiomycota</taxon>
        <taxon>Agaricomycotina</taxon>
        <taxon>Agaricomycetes</taxon>
        <taxon>Polyporales</taxon>
        <taxon>Meripilaceae</taxon>
        <taxon>Meripilus</taxon>
    </lineage>
</organism>
<dbReference type="AlphaFoldDB" id="A0AAD5V257"/>
<accession>A0AAD5V257</accession>
<protein>
    <recommendedName>
        <fullName evidence="2">Fe2OG dioxygenase domain-containing protein</fullName>
    </recommendedName>
</protein>
<dbReference type="Proteomes" id="UP001212997">
    <property type="component" value="Unassembled WGS sequence"/>
</dbReference>
<evidence type="ECO:0000259" key="2">
    <source>
        <dbReference type="PROSITE" id="PS51471"/>
    </source>
</evidence>
<keyword evidence="4" id="KW-1185">Reference proteome</keyword>
<dbReference type="PROSITE" id="PS51471">
    <property type="entry name" value="FE2OG_OXY"/>
    <property type="match status" value="1"/>
</dbReference>
<dbReference type="InterPro" id="IPR005123">
    <property type="entry name" value="Oxoglu/Fe-dep_dioxygenase_dom"/>
</dbReference>
<dbReference type="PANTHER" id="PTHR33099:SF7">
    <property type="entry name" value="MYND-TYPE DOMAIN-CONTAINING PROTEIN"/>
    <property type="match status" value="1"/>
</dbReference>
<feature type="compositionally biased region" description="Polar residues" evidence="1">
    <location>
        <begin position="668"/>
        <end position="679"/>
    </location>
</feature>
<evidence type="ECO:0000313" key="4">
    <source>
        <dbReference type="Proteomes" id="UP001212997"/>
    </source>
</evidence>
<evidence type="ECO:0000256" key="1">
    <source>
        <dbReference type="SAM" id="MobiDB-lite"/>
    </source>
</evidence>
<gene>
    <name evidence="3" type="ORF">NLI96_g5873</name>
</gene>
<dbReference type="PANTHER" id="PTHR33099">
    <property type="entry name" value="FE2OG DIOXYGENASE DOMAIN-CONTAINING PROTEIN"/>
    <property type="match status" value="1"/>
</dbReference>
<feature type="domain" description="Fe2OG dioxygenase" evidence="2">
    <location>
        <begin position="123"/>
        <end position="224"/>
    </location>
</feature>